<evidence type="ECO:0000259" key="8">
    <source>
        <dbReference type="Pfam" id="PF17681"/>
    </source>
</evidence>
<dbReference type="Pfam" id="PF14609">
    <property type="entry name" value="GCP5-Mod21_N"/>
    <property type="match status" value="1"/>
</dbReference>
<dbReference type="InterPro" id="IPR041470">
    <property type="entry name" value="GCP_N"/>
</dbReference>
<dbReference type="EMBL" id="JAWDJX010000003">
    <property type="protein sequence ID" value="KAK3057477.1"/>
    <property type="molecule type" value="Genomic_DNA"/>
</dbReference>
<dbReference type="Pfam" id="PF17681">
    <property type="entry name" value="GCP_N_terminal"/>
    <property type="match status" value="1"/>
</dbReference>
<comment type="similarity">
    <text evidence="1 5">Belongs to the TUBGCP family.</text>
</comment>
<name>A0AAJ0GH57_9PEZI</name>
<proteinExistence type="inferred from homology"/>
<reference evidence="9" key="1">
    <citation type="submission" date="2023-04" db="EMBL/GenBank/DDBJ databases">
        <title>Black Yeasts Isolated from many extreme environments.</title>
        <authorList>
            <person name="Coleine C."/>
            <person name="Stajich J.E."/>
            <person name="Selbmann L."/>
        </authorList>
    </citation>
    <scope>NUCLEOTIDE SEQUENCE</scope>
    <source>
        <strain evidence="9">CCFEE 5312</strain>
    </source>
</reference>
<dbReference type="Proteomes" id="UP001271007">
    <property type="component" value="Unassembled WGS sequence"/>
</dbReference>
<dbReference type="InterPro" id="IPR007259">
    <property type="entry name" value="GCP"/>
</dbReference>
<evidence type="ECO:0000256" key="5">
    <source>
        <dbReference type="RuleBase" id="RU363050"/>
    </source>
</evidence>
<keyword evidence="4 5" id="KW-0206">Cytoskeleton</keyword>
<feature type="domain" description="Gamma tubulin complex component C-terminal" evidence="6">
    <location>
        <begin position="579"/>
        <end position="825"/>
    </location>
</feature>
<dbReference type="GO" id="GO:0051321">
    <property type="term" value="P:meiotic cell cycle"/>
    <property type="evidence" value="ECO:0007669"/>
    <property type="project" value="TreeGrafter"/>
</dbReference>
<evidence type="ECO:0000256" key="2">
    <source>
        <dbReference type="ARBA" id="ARBA00022490"/>
    </source>
</evidence>
<dbReference type="GO" id="GO:0005816">
    <property type="term" value="C:spindle pole body"/>
    <property type="evidence" value="ECO:0007669"/>
    <property type="project" value="UniProtKB-ARBA"/>
</dbReference>
<evidence type="ECO:0000313" key="9">
    <source>
        <dbReference type="EMBL" id="KAK3057477.1"/>
    </source>
</evidence>
<dbReference type="InterPro" id="IPR059169">
    <property type="entry name" value="GCP5_N_ext"/>
</dbReference>
<dbReference type="GO" id="GO:0000930">
    <property type="term" value="C:gamma-tubulin complex"/>
    <property type="evidence" value="ECO:0007669"/>
    <property type="project" value="TreeGrafter"/>
</dbReference>
<dbReference type="PANTHER" id="PTHR19302:SF33">
    <property type="entry name" value="GAMMA-TUBULIN COMPLEX COMPONENT 5"/>
    <property type="match status" value="1"/>
</dbReference>
<evidence type="ECO:0000256" key="4">
    <source>
        <dbReference type="ARBA" id="ARBA00023212"/>
    </source>
</evidence>
<feature type="domain" description="Gamma tubulin complex component protein N-terminal" evidence="8">
    <location>
        <begin position="222"/>
        <end position="485"/>
    </location>
</feature>
<keyword evidence="2 5" id="KW-0963">Cytoplasm</keyword>
<gene>
    <name evidence="9" type="ORF">LTR09_001661</name>
</gene>
<sequence length="829" mass="91361">MAHAATINQLTDNLVRSIVSSDHDSIPIDQIRENAVKSLRSSSHARTNQFDIHSRLIGLVEKFAVLNRDDLSEALQFRLSLLPVESKWLPEILSLLLHLSERPVEKANVETLDTLPHRIADASSTLAWEELTADAPIDHDGLWDDVERGYHSSGDDATVDEEHDSDATTSTQATSIAEYNVLAQARSFIVPLDDSALEEVKCLREHMSERSGGIAVSELLLVRETLLMLHGLPTSLFVMNNSTGGVTAADGLQLQTSAGTTLRDITMQFAAIGSAINALRLWVRTEQGVAYIQSCQAATQVCLSRFGKQLADLEQRYLSKTADVVVSIVGVRSAVERAAKPLVRLGRIVQTPSPQEPHGLLNGLYDAACASELSGDLTTFTVLLPVFLAGLKTYLRSISCWIMSGTCDTNDETSLVIDRDPACDLGNFWHDRYAMKTFADGQPNVPILLQPRASRIFALGKSQAFLKALKTPPEDDGRDFSTVLPDFDSVVEPIKRTGLRPFAEILEETLSAWLITTAEDSTPALRRALFDSHGLLKSYASLTAIFCSENGRAFQDFAETVFWSMDHAPKAWRNEFLLSELANNTLSASSPTAVDTTLSIRIVEADALALSSIQQLQCLTLETILPWPVQNITRARSPTTYAKAFVLLLQIYRAKSLLRSHFFDLRPSETPRALTIALGLRQRLSTTIEILHAHITTTSSISNKLLLRETQEADDIDAMVAVWSKHDRQLETSLLLSVRPLREAVLTSLELCERFANTWARLVASPPEDDEDNEQDIDSAGPPLESFALLEEEANKQLSFLIAGLRGISRAGGSTALEMLAERLEWIAQ</sequence>
<evidence type="ECO:0000259" key="7">
    <source>
        <dbReference type="Pfam" id="PF14609"/>
    </source>
</evidence>
<keyword evidence="10" id="KW-1185">Reference proteome</keyword>
<dbReference type="GO" id="GO:0051011">
    <property type="term" value="F:microtubule minus-end binding"/>
    <property type="evidence" value="ECO:0007669"/>
    <property type="project" value="TreeGrafter"/>
</dbReference>
<dbReference type="CDD" id="cd22572">
    <property type="entry name" value="GCP5_NTD"/>
    <property type="match status" value="1"/>
</dbReference>
<dbReference type="Gene3D" id="1.20.120.1900">
    <property type="entry name" value="Gamma-tubulin complex, C-terminal domain"/>
    <property type="match status" value="1"/>
</dbReference>
<dbReference type="Pfam" id="PF04130">
    <property type="entry name" value="GCP_C_terminal"/>
    <property type="match status" value="1"/>
</dbReference>
<dbReference type="InterPro" id="IPR042241">
    <property type="entry name" value="GCP_C_sf"/>
</dbReference>
<comment type="caution">
    <text evidence="9">The sequence shown here is derived from an EMBL/GenBank/DDBJ whole genome shotgun (WGS) entry which is preliminary data.</text>
</comment>
<dbReference type="AlphaFoldDB" id="A0AAJ0GH57"/>
<dbReference type="GO" id="GO:0051225">
    <property type="term" value="P:spindle assembly"/>
    <property type="evidence" value="ECO:0007669"/>
    <property type="project" value="TreeGrafter"/>
</dbReference>
<dbReference type="GO" id="GO:0000278">
    <property type="term" value="P:mitotic cell cycle"/>
    <property type="evidence" value="ECO:0007669"/>
    <property type="project" value="TreeGrafter"/>
</dbReference>
<organism evidence="9 10">
    <name type="scientific">Extremus antarcticus</name>
    <dbReference type="NCBI Taxonomy" id="702011"/>
    <lineage>
        <taxon>Eukaryota</taxon>
        <taxon>Fungi</taxon>
        <taxon>Dikarya</taxon>
        <taxon>Ascomycota</taxon>
        <taxon>Pezizomycotina</taxon>
        <taxon>Dothideomycetes</taxon>
        <taxon>Dothideomycetidae</taxon>
        <taxon>Mycosphaerellales</taxon>
        <taxon>Extremaceae</taxon>
        <taxon>Extremus</taxon>
    </lineage>
</organism>
<dbReference type="GO" id="GO:0000922">
    <property type="term" value="C:spindle pole"/>
    <property type="evidence" value="ECO:0007669"/>
    <property type="project" value="InterPro"/>
</dbReference>
<dbReference type="GO" id="GO:0007020">
    <property type="term" value="P:microtubule nucleation"/>
    <property type="evidence" value="ECO:0007669"/>
    <property type="project" value="InterPro"/>
</dbReference>
<dbReference type="InterPro" id="IPR032797">
    <property type="entry name" value="Mod21_N"/>
</dbReference>
<dbReference type="GO" id="GO:0005874">
    <property type="term" value="C:microtubule"/>
    <property type="evidence" value="ECO:0007669"/>
    <property type="project" value="UniProtKB-KW"/>
</dbReference>
<dbReference type="GO" id="GO:0043015">
    <property type="term" value="F:gamma-tubulin binding"/>
    <property type="evidence" value="ECO:0007669"/>
    <property type="project" value="InterPro"/>
</dbReference>
<dbReference type="PANTHER" id="PTHR19302">
    <property type="entry name" value="GAMMA TUBULIN COMPLEX PROTEIN"/>
    <property type="match status" value="1"/>
</dbReference>
<comment type="subcellular location">
    <subcellularLocation>
        <location evidence="5">Cytoplasm</location>
        <location evidence="5">Cytoskeleton</location>
        <location evidence="5">Microtubule organizing center</location>
    </subcellularLocation>
</comment>
<accession>A0AAJ0GH57</accession>
<evidence type="ECO:0000259" key="6">
    <source>
        <dbReference type="Pfam" id="PF04130"/>
    </source>
</evidence>
<protein>
    <recommendedName>
        <fullName evidence="5">Spindle pole body component</fullName>
    </recommendedName>
</protein>
<dbReference type="GO" id="GO:0031122">
    <property type="term" value="P:cytoplasmic microtubule organization"/>
    <property type="evidence" value="ECO:0007669"/>
    <property type="project" value="TreeGrafter"/>
</dbReference>
<feature type="domain" description="Gamma-Tubulin ring complex non-core subunit mod21 N-terminal" evidence="7">
    <location>
        <begin position="65"/>
        <end position="147"/>
    </location>
</feature>
<evidence type="ECO:0000256" key="1">
    <source>
        <dbReference type="ARBA" id="ARBA00010337"/>
    </source>
</evidence>
<evidence type="ECO:0000313" key="10">
    <source>
        <dbReference type="Proteomes" id="UP001271007"/>
    </source>
</evidence>
<keyword evidence="3 5" id="KW-0493">Microtubule</keyword>
<evidence type="ECO:0000256" key="3">
    <source>
        <dbReference type="ARBA" id="ARBA00022701"/>
    </source>
</evidence>
<dbReference type="InterPro" id="IPR040457">
    <property type="entry name" value="GCP_C"/>
</dbReference>